<reference evidence="6 7" key="1">
    <citation type="submission" date="2019-02" db="EMBL/GenBank/DDBJ databases">
        <title>Deep-cultivation of Planctomycetes and their phenomic and genomic characterization uncovers novel biology.</title>
        <authorList>
            <person name="Wiegand S."/>
            <person name="Jogler M."/>
            <person name="Boedeker C."/>
            <person name="Pinto D."/>
            <person name="Vollmers J."/>
            <person name="Rivas-Marin E."/>
            <person name="Kohn T."/>
            <person name="Peeters S.H."/>
            <person name="Heuer A."/>
            <person name="Rast P."/>
            <person name="Oberbeckmann S."/>
            <person name="Bunk B."/>
            <person name="Jeske O."/>
            <person name="Meyerdierks A."/>
            <person name="Storesund J.E."/>
            <person name="Kallscheuer N."/>
            <person name="Luecker S."/>
            <person name="Lage O.M."/>
            <person name="Pohl T."/>
            <person name="Merkel B.J."/>
            <person name="Hornburger P."/>
            <person name="Mueller R.-W."/>
            <person name="Bruemmer F."/>
            <person name="Labrenz M."/>
            <person name="Spormann A.M."/>
            <person name="Op den Camp H."/>
            <person name="Overmann J."/>
            <person name="Amann R."/>
            <person name="Jetten M.S.M."/>
            <person name="Mascher T."/>
            <person name="Medema M.H."/>
            <person name="Devos D.P."/>
            <person name="Kaster A.-K."/>
            <person name="Ovreas L."/>
            <person name="Rohde M."/>
            <person name="Galperin M.Y."/>
            <person name="Jogler C."/>
        </authorList>
    </citation>
    <scope>NUCLEOTIDE SEQUENCE [LARGE SCALE GENOMIC DNA]</scope>
    <source>
        <strain evidence="6 7">ElP</strain>
    </source>
</reference>
<dbReference type="Pfam" id="PF07587">
    <property type="entry name" value="PSD1"/>
    <property type="match status" value="1"/>
</dbReference>
<feature type="signal peptide" evidence="4">
    <location>
        <begin position="1"/>
        <end position="33"/>
    </location>
</feature>
<dbReference type="InterPro" id="IPR011444">
    <property type="entry name" value="DUF1549"/>
</dbReference>
<evidence type="ECO:0000313" key="7">
    <source>
        <dbReference type="Proteomes" id="UP000317835"/>
    </source>
</evidence>
<dbReference type="InterPro" id="IPR009056">
    <property type="entry name" value="Cyt_c-like_dom"/>
</dbReference>
<dbReference type="AlphaFoldDB" id="A0A518HCU8"/>
<feature type="chain" id="PRO_5022031022" evidence="4">
    <location>
        <begin position="34"/>
        <end position="739"/>
    </location>
</feature>
<evidence type="ECO:0000256" key="4">
    <source>
        <dbReference type="SAM" id="SignalP"/>
    </source>
</evidence>
<keyword evidence="4" id="KW-0732">Signal</keyword>
<dbReference type="InterPro" id="IPR022655">
    <property type="entry name" value="DUF1553"/>
</dbReference>
<evidence type="ECO:0000256" key="1">
    <source>
        <dbReference type="ARBA" id="ARBA00022723"/>
    </source>
</evidence>
<dbReference type="RefSeq" id="WP_197446539.1">
    <property type="nucleotide sequence ID" value="NZ_CP036426.1"/>
</dbReference>
<evidence type="ECO:0000313" key="6">
    <source>
        <dbReference type="EMBL" id="QDV38643.1"/>
    </source>
</evidence>
<dbReference type="PANTHER" id="PTHR35889:SF3">
    <property type="entry name" value="F-BOX DOMAIN-CONTAINING PROTEIN"/>
    <property type="match status" value="1"/>
</dbReference>
<dbReference type="PROSITE" id="PS51007">
    <property type="entry name" value="CYTC"/>
    <property type="match status" value="1"/>
</dbReference>
<dbReference type="EMBL" id="CP036426">
    <property type="protein sequence ID" value="QDV38643.1"/>
    <property type="molecule type" value="Genomic_DNA"/>
</dbReference>
<evidence type="ECO:0000256" key="3">
    <source>
        <dbReference type="PROSITE-ProRule" id="PRU00433"/>
    </source>
</evidence>
<evidence type="ECO:0000259" key="5">
    <source>
        <dbReference type="PROSITE" id="PS51007"/>
    </source>
</evidence>
<dbReference type="InterPro" id="IPR011429">
    <property type="entry name" value="Cyt_c_Planctomycete-type"/>
</dbReference>
<organism evidence="6 7">
    <name type="scientific">Tautonia plasticadhaerens</name>
    <dbReference type="NCBI Taxonomy" id="2527974"/>
    <lineage>
        <taxon>Bacteria</taxon>
        <taxon>Pseudomonadati</taxon>
        <taxon>Planctomycetota</taxon>
        <taxon>Planctomycetia</taxon>
        <taxon>Isosphaerales</taxon>
        <taxon>Isosphaeraceae</taxon>
        <taxon>Tautonia</taxon>
    </lineage>
</organism>
<evidence type="ECO:0000256" key="2">
    <source>
        <dbReference type="ARBA" id="ARBA00023004"/>
    </source>
</evidence>
<accession>A0A518HCU8</accession>
<keyword evidence="2 3" id="KW-0408">Iron</keyword>
<dbReference type="GO" id="GO:0009055">
    <property type="term" value="F:electron transfer activity"/>
    <property type="evidence" value="ECO:0007669"/>
    <property type="project" value="InterPro"/>
</dbReference>
<dbReference type="Pfam" id="PF07583">
    <property type="entry name" value="PSCyt2"/>
    <property type="match status" value="1"/>
</dbReference>
<dbReference type="PANTHER" id="PTHR35889">
    <property type="entry name" value="CYCLOINULO-OLIGOSACCHARIDE FRUCTANOTRANSFERASE-RELATED"/>
    <property type="match status" value="1"/>
</dbReference>
<proteinExistence type="predicted"/>
<keyword evidence="1 3" id="KW-0479">Metal-binding</keyword>
<name>A0A518HCU8_9BACT</name>
<keyword evidence="3" id="KW-0349">Heme</keyword>
<dbReference type="KEGG" id="tpla:ElP_65980"/>
<keyword evidence="7" id="KW-1185">Reference proteome</keyword>
<dbReference type="GO" id="GO:0046872">
    <property type="term" value="F:metal ion binding"/>
    <property type="evidence" value="ECO:0007669"/>
    <property type="project" value="UniProtKB-KW"/>
</dbReference>
<feature type="domain" description="Cytochrome c" evidence="5">
    <location>
        <begin position="36"/>
        <end position="159"/>
    </location>
</feature>
<dbReference type="Pfam" id="PF07635">
    <property type="entry name" value="PSCyt1"/>
    <property type="match status" value="1"/>
</dbReference>
<dbReference type="Proteomes" id="UP000317835">
    <property type="component" value="Chromosome"/>
</dbReference>
<protein>
    <submittedName>
        <fullName evidence="6">Planctomycete cytochrome C</fullName>
    </submittedName>
</protein>
<gene>
    <name evidence="6" type="ORF">ElP_65980</name>
</gene>
<dbReference type="GO" id="GO:0020037">
    <property type="term" value="F:heme binding"/>
    <property type="evidence" value="ECO:0007669"/>
    <property type="project" value="InterPro"/>
</dbReference>
<sequence precursor="true">MRIATTRARRPGRSTTSAAALLAIALGSAPIGAEGGSDAEGLTLFESKIRPVLIEQCYSCHSVEEGTAKGGLQLDTRDALLRGGDGGPAVEPGDPDLSLLIEAIRYDTHVQMPPSGKLESGVIAAFEEWVRMGAPDPRVPVDAEAAEVAPMDAPAIDWESARSSWAFSTPTRQEPPAVSDPTWVRSRVDAFVLARLDAAGLSPNPEADRRALARRLSFDLTGLPPEPASVEAFVVDGGPDAVGRFVDGLLASPHFGERWARAWLDLSRYAEDQAHIVGDDASLCYPNAYRYRDWVIRAFNDDLPFDAFVREQLAADLIDPDDEEGLAALGFVGLGPKYYRRNSPEVMADEWEDRVDVVSRGLLGLTVACARCHDHKFDPIPTEDYYALAGVFASTVMFNRPLDDDAETKKSGEAEEPEEAIHILKDAEPTDLNIFIRGNVDQKGPVARRHFLAVLSDRVDEPVPLGDDSSSGRRDLAEAIADPENPLTARVFVNRVWGQLFGRPIVGTTSNFGALGEPPTHPELLDDLAARFVSEGGWSLKWLVRELATSGTYRQSTDITDEHRSIDPANALLGRMSRKRLPVEAWRDAVLDASGALDRTVGGPSIDPSDPEAGRRTVYSAVSRLELHPMLARFDFPDPNTHSDGRARTTTPLQKLFVLNSPFVTRHAERLADRLAREAGDDPSSRIELAHRLLFSRPPSSTEEALALDFLDADAGDPSRAWATYAQALIASNEFLIID</sequence>